<feature type="region of interest" description="Disordered" evidence="2">
    <location>
        <begin position="35"/>
        <end position="117"/>
    </location>
</feature>
<evidence type="ECO:0000256" key="1">
    <source>
        <dbReference type="SAM" id="Coils"/>
    </source>
</evidence>
<dbReference type="AlphaFoldDB" id="A0AAJ7BPI9"/>
<keyword evidence="3" id="KW-1185">Reference proteome</keyword>
<reference evidence="4" key="1">
    <citation type="submission" date="2025-08" db="UniProtKB">
        <authorList>
            <consortium name="RefSeq"/>
        </authorList>
    </citation>
    <scope>IDENTIFICATION</scope>
</reference>
<evidence type="ECO:0000256" key="2">
    <source>
        <dbReference type="SAM" id="MobiDB-lite"/>
    </source>
</evidence>
<evidence type="ECO:0000313" key="4">
    <source>
        <dbReference type="RefSeq" id="XP_015591236.1"/>
    </source>
</evidence>
<dbReference type="Pfam" id="PF15554">
    <property type="entry name" value="FSIP1"/>
    <property type="match status" value="1"/>
</dbReference>
<feature type="compositionally biased region" description="Basic residues" evidence="2">
    <location>
        <begin position="55"/>
        <end position="65"/>
    </location>
</feature>
<feature type="region of interest" description="Disordered" evidence="2">
    <location>
        <begin position="141"/>
        <end position="168"/>
    </location>
</feature>
<feature type="coiled-coil region" evidence="1">
    <location>
        <begin position="264"/>
        <end position="291"/>
    </location>
</feature>
<accession>A0AAJ7BPI9</accession>
<feature type="coiled-coil region" evidence="1">
    <location>
        <begin position="360"/>
        <end position="387"/>
    </location>
</feature>
<name>A0AAJ7BPI9_CEPCN</name>
<feature type="compositionally biased region" description="Low complexity" evidence="2">
    <location>
        <begin position="146"/>
        <end position="159"/>
    </location>
</feature>
<dbReference type="InterPro" id="IPR026246">
    <property type="entry name" value="Fsip1"/>
</dbReference>
<feature type="compositionally biased region" description="Polar residues" evidence="2">
    <location>
        <begin position="68"/>
        <end position="91"/>
    </location>
</feature>
<organism evidence="3 4">
    <name type="scientific">Cephus cinctus</name>
    <name type="common">Wheat stem sawfly</name>
    <dbReference type="NCBI Taxonomy" id="211228"/>
    <lineage>
        <taxon>Eukaryota</taxon>
        <taxon>Metazoa</taxon>
        <taxon>Ecdysozoa</taxon>
        <taxon>Arthropoda</taxon>
        <taxon>Hexapoda</taxon>
        <taxon>Insecta</taxon>
        <taxon>Pterygota</taxon>
        <taxon>Neoptera</taxon>
        <taxon>Endopterygota</taxon>
        <taxon>Hymenoptera</taxon>
        <taxon>Cephoidea</taxon>
        <taxon>Cephidae</taxon>
        <taxon>Cephus</taxon>
    </lineage>
</organism>
<evidence type="ECO:0000313" key="3">
    <source>
        <dbReference type="Proteomes" id="UP000694920"/>
    </source>
</evidence>
<proteinExistence type="predicted"/>
<sequence>MSKDSSKNASQAYLAKLAVQTQLARLRREEDEDLWISGEELYTEGSSDEEDSRQKSRYPRLRNHLRPGSSSPRRNDMVQTNSSRLNEQFSTDFKAKSDGSDMASGSKLEDKLKEETPAARLLDSASKLFPKESDRLGMSLESDDANLSSNENSTLNLGSDENDEREPDMEISWKPRRVEGHRSLIFEEAVAGLRELQLDYNNVSDSVLKLRECLSSRENEPERILSIETIINGNPDELFPVREYQSRNTKCLGDCNADESVERKETNIMRMNELDESINELEKRIEKEVTDTLYCQRQNRKELGKLLLLRSPETGRLLKNTEAFFQLCPGIKNVTSENANHPRLPEVSTINNMNTHESTFVKFATEKQQLKKKLSMLERKNVIFTERNKRLAACSMGSLAITDEEKQRLENLLIIEPDDTKKNSESINCDKKCRTNDNPYSLDANAIRQLKELDEKLAHINPRKFKLSQNIKCGKHECLEHKLDCINHSLQTLAESKSKEILPISENEIRKLIEEYHAESNNKDQTLQHVAEIIVSPTENVETKSNESTIPSFSSVSTIDTVGDISQDIINELIKEAQISMPLFQLRYQPNIASEY</sequence>
<dbReference type="GeneID" id="107265873"/>
<feature type="compositionally biased region" description="Basic and acidic residues" evidence="2">
    <location>
        <begin position="107"/>
        <end position="117"/>
    </location>
</feature>
<gene>
    <name evidence="4" type="primary">LOC107265873</name>
</gene>
<dbReference type="Proteomes" id="UP000694920">
    <property type="component" value="Unplaced"/>
</dbReference>
<dbReference type="KEGG" id="ccin:107265873"/>
<keyword evidence="1" id="KW-0175">Coiled coil</keyword>
<protein>
    <submittedName>
        <fullName evidence="4">Uncharacterized protein LOC107265873</fullName>
    </submittedName>
</protein>
<dbReference type="RefSeq" id="XP_015591236.1">
    <property type="nucleotide sequence ID" value="XM_015735750.2"/>
</dbReference>